<name>A0A0E1VW24_BURPE</name>
<dbReference type="AlphaFoldDB" id="A0A0E1VW24"/>
<organism evidence="1">
    <name type="scientific">Burkholderia pseudomallei 1710a</name>
    <dbReference type="NCBI Taxonomy" id="320371"/>
    <lineage>
        <taxon>Bacteria</taxon>
        <taxon>Pseudomonadati</taxon>
        <taxon>Pseudomonadota</taxon>
        <taxon>Betaproteobacteria</taxon>
        <taxon>Burkholderiales</taxon>
        <taxon>Burkholderiaceae</taxon>
        <taxon>Burkholderia</taxon>
        <taxon>pseudomallei group</taxon>
    </lineage>
</organism>
<accession>A0A0E1VW24</accession>
<dbReference type="HOGENOM" id="CLU_3341352_0_0_4"/>
<dbReference type="Proteomes" id="UP000001812">
    <property type="component" value="Chromosome II"/>
</dbReference>
<dbReference type="EMBL" id="CM000833">
    <property type="protein sequence ID" value="EET05108.1"/>
    <property type="molecule type" value="Genomic_DNA"/>
</dbReference>
<protein>
    <submittedName>
        <fullName evidence="1">Uncharacterized protein</fullName>
    </submittedName>
</protein>
<sequence>MRRRLGIVGCTMQAVDGSARRSPWRVVDVGGNLKSGM</sequence>
<reference evidence="1" key="1">
    <citation type="submission" date="2009-05" db="EMBL/GenBank/DDBJ databases">
        <authorList>
            <person name="Harkins D.M."/>
            <person name="DeShazer D."/>
            <person name="Woods D.E."/>
            <person name="Brinkac L.M."/>
            <person name="Brown K.A."/>
            <person name="Hung G.C."/>
            <person name="Tuanyok A."/>
            <person name="Zhang B."/>
            <person name="Nierman W.C."/>
        </authorList>
    </citation>
    <scope>NUCLEOTIDE SEQUENCE [LARGE SCALE GENOMIC DNA]</scope>
    <source>
        <strain evidence="1">1710a</strain>
    </source>
</reference>
<proteinExistence type="predicted"/>
<gene>
    <name evidence="1" type="ORF">BURPS1710A_A2171</name>
</gene>
<evidence type="ECO:0000313" key="1">
    <source>
        <dbReference type="EMBL" id="EET05108.1"/>
    </source>
</evidence>